<proteinExistence type="predicted"/>
<dbReference type="Gene3D" id="3.30.70.270">
    <property type="match status" value="1"/>
</dbReference>
<dbReference type="PANTHER" id="PTHR33064:SF37">
    <property type="entry name" value="RIBONUCLEASE H"/>
    <property type="match status" value="1"/>
</dbReference>
<dbReference type="EMBL" id="JAPVEB010000008">
    <property type="protein sequence ID" value="KAJ5259863.1"/>
    <property type="molecule type" value="Genomic_DNA"/>
</dbReference>
<comment type="caution">
    <text evidence="2">The sequence shown here is derived from an EMBL/GenBank/DDBJ whole genome shotgun (WGS) entry which is preliminary data.</text>
</comment>
<evidence type="ECO:0000313" key="2">
    <source>
        <dbReference type="EMBL" id="KAJ5259863.1"/>
    </source>
</evidence>
<reference evidence="2 3" key="1">
    <citation type="journal article" date="2023" name="IMA Fungus">
        <title>Comparative genomic study of the Penicillium genus elucidates a diverse pangenome and 15 lateral gene transfer events.</title>
        <authorList>
            <person name="Petersen C."/>
            <person name="Sorensen T."/>
            <person name="Nielsen M.R."/>
            <person name="Sondergaard T.E."/>
            <person name="Sorensen J.L."/>
            <person name="Fitzpatrick D.A."/>
            <person name="Frisvad J.C."/>
            <person name="Nielsen K.L."/>
        </authorList>
    </citation>
    <scope>NUCLEOTIDE SEQUENCE [LARGE SCALE GENOMIC DNA]</scope>
    <source>
        <strain evidence="2 3">IBT 3361</strain>
    </source>
</reference>
<evidence type="ECO:0000313" key="3">
    <source>
        <dbReference type="Proteomes" id="UP001220256"/>
    </source>
</evidence>
<dbReference type="SUPFAM" id="SSF56672">
    <property type="entry name" value="DNA/RNA polymerases"/>
    <property type="match status" value="1"/>
</dbReference>
<dbReference type="InterPro" id="IPR043128">
    <property type="entry name" value="Rev_trsase/Diguanyl_cyclase"/>
</dbReference>
<protein>
    <recommendedName>
        <fullName evidence="1">Reverse transcriptase/retrotransposon-derived protein RNase H-like domain-containing protein</fullName>
    </recommendedName>
</protein>
<dbReference type="PANTHER" id="PTHR33064">
    <property type="entry name" value="POL PROTEIN"/>
    <property type="match status" value="1"/>
</dbReference>
<dbReference type="Pfam" id="PF17919">
    <property type="entry name" value="RT_RNaseH_2"/>
    <property type="match status" value="1"/>
</dbReference>
<organism evidence="2 3">
    <name type="scientific">Penicillium chrysogenum</name>
    <name type="common">Penicillium notatum</name>
    <dbReference type="NCBI Taxonomy" id="5076"/>
    <lineage>
        <taxon>Eukaryota</taxon>
        <taxon>Fungi</taxon>
        <taxon>Dikarya</taxon>
        <taxon>Ascomycota</taxon>
        <taxon>Pezizomycotina</taxon>
        <taxon>Eurotiomycetes</taxon>
        <taxon>Eurotiomycetidae</taxon>
        <taxon>Eurotiales</taxon>
        <taxon>Aspergillaceae</taxon>
        <taxon>Penicillium</taxon>
        <taxon>Penicillium chrysogenum species complex</taxon>
    </lineage>
</organism>
<dbReference type="InterPro" id="IPR051320">
    <property type="entry name" value="Viral_Replic_Matur_Polypro"/>
</dbReference>
<sequence>MLEPRKAYVAFPEVSLLGQRVDAFGMSTPEAKIKAIASLTFPRTLRQLETYLGMTGALRQYVPMYAKKSEPLQIRKTELLRGSPIKGRPPDPTEKELASFDAIQAVFQDPQWLAHWDRTRRLYFDIDASQEGGHGAMVFHIKREYTHSNMKQPPPSTAVEPIMFLSRVLTPAEKHYWATELEISCLVWVVRKIRHMVEAAPDDLTPVAYTDHIATINLATSLSSASPDRLNLRGQLIERILRLRDQIERRNQLADSGQSNTELLDALSAGIRFETIIIEFSIWDVHDDADKCLLIDVFHTMIGPFQRQTSR</sequence>
<gene>
    <name evidence="2" type="ORF">N7505_009244</name>
</gene>
<name>A0ABQ8W7F2_PENCH</name>
<dbReference type="InterPro" id="IPR041577">
    <property type="entry name" value="RT_RNaseH_2"/>
</dbReference>
<keyword evidence="3" id="KW-1185">Reference proteome</keyword>
<feature type="domain" description="Reverse transcriptase/retrotransposon-derived protein RNase H-like" evidence="1">
    <location>
        <begin position="93"/>
        <end position="199"/>
    </location>
</feature>
<accession>A0ABQ8W7F2</accession>
<evidence type="ECO:0000259" key="1">
    <source>
        <dbReference type="Pfam" id="PF17919"/>
    </source>
</evidence>
<dbReference type="Proteomes" id="UP001220256">
    <property type="component" value="Unassembled WGS sequence"/>
</dbReference>
<dbReference type="InterPro" id="IPR043502">
    <property type="entry name" value="DNA/RNA_pol_sf"/>
</dbReference>